<protein>
    <submittedName>
        <fullName evidence="1">Uncharacterized protein</fullName>
    </submittedName>
</protein>
<dbReference type="Proteomes" id="UP001159363">
    <property type="component" value="Chromosome 16"/>
</dbReference>
<organism evidence="1 2">
    <name type="scientific">Dryococelus australis</name>
    <dbReference type="NCBI Taxonomy" id="614101"/>
    <lineage>
        <taxon>Eukaryota</taxon>
        <taxon>Metazoa</taxon>
        <taxon>Ecdysozoa</taxon>
        <taxon>Arthropoda</taxon>
        <taxon>Hexapoda</taxon>
        <taxon>Insecta</taxon>
        <taxon>Pterygota</taxon>
        <taxon>Neoptera</taxon>
        <taxon>Polyneoptera</taxon>
        <taxon>Phasmatodea</taxon>
        <taxon>Verophasmatodea</taxon>
        <taxon>Anareolatae</taxon>
        <taxon>Phasmatidae</taxon>
        <taxon>Eurycanthinae</taxon>
        <taxon>Dryococelus</taxon>
    </lineage>
</organism>
<gene>
    <name evidence="1" type="ORF">PR048_033409</name>
</gene>
<sequence length="418" mass="46647">MTKNQYKADFTNMNCKKKKEMSLIRCRGFSKVHDSWVKIQYLKDLGGICGLECQARKYSEASSCGDRNQWDWSLRTWRIRTLKCETDGGIAQSLGNADEVLRGEGGGGGGAGGGDEESLPIMRSSDGQNRIILLIGFYSDSLRHLLSRRNTSNRMIHSNTTDKNREFDYSATFEYPNCFHSILPITNAVDQLSAARKPSLELPSLTDINTLGSTSCYIRKNIWLEDGKLGTPLVRSRPIRERLGRVVNSDISRGRNDNRGRRYCKRQKSWQLAFQDACSWADGTARQILYGLQTAAGCARSQLPPCRPFPGATYIHSPARSCGDSSARLGELEEGKPGQREDGTTLSTANGQLTSAYFYIRLQSLACRSLNPQILLVYTNRIAQGKGDVIIGDTYWSCTAATMTSPILRNMPDLNEYR</sequence>
<accession>A0ABQ9G314</accession>
<reference evidence="1 2" key="1">
    <citation type="submission" date="2023-02" db="EMBL/GenBank/DDBJ databases">
        <title>LHISI_Scaffold_Assembly.</title>
        <authorList>
            <person name="Stuart O.P."/>
            <person name="Cleave R."/>
            <person name="Magrath M.J.L."/>
            <person name="Mikheyev A.S."/>
        </authorList>
    </citation>
    <scope>NUCLEOTIDE SEQUENCE [LARGE SCALE GENOMIC DNA]</scope>
    <source>
        <strain evidence="1">Daus_M_001</strain>
        <tissue evidence="1">Leg muscle</tissue>
    </source>
</reference>
<dbReference type="EMBL" id="JARBHB010000017">
    <property type="protein sequence ID" value="KAJ8865886.1"/>
    <property type="molecule type" value="Genomic_DNA"/>
</dbReference>
<proteinExistence type="predicted"/>
<name>A0ABQ9G314_9NEOP</name>
<evidence type="ECO:0000313" key="2">
    <source>
        <dbReference type="Proteomes" id="UP001159363"/>
    </source>
</evidence>
<evidence type="ECO:0000313" key="1">
    <source>
        <dbReference type="EMBL" id="KAJ8865886.1"/>
    </source>
</evidence>
<comment type="caution">
    <text evidence="1">The sequence shown here is derived from an EMBL/GenBank/DDBJ whole genome shotgun (WGS) entry which is preliminary data.</text>
</comment>
<keyword evidence="2" id="KW-1185">Reference proteome</keyword>